<evidence type="ECO:0000313" key="1">
    <source>
        <dbReference type="EMBL" id="SMC63024.1"/>
    </source>
</evidence>
<sequence>MVRRQTYAACDAGLCVAVSVPKRIDLRAVVNATERRGISQVFQPANRFDNPHTMRRAELRDLLVLMSGYGVFDAAYRSQMVRTCQKLNRRRSMFADGLFKSAQASEGSISLQALTSPFTALTELSNIACSSFVSLMSMIFSIPSAPITVGTPT</sequence>
<protein>
    <submittedName>
        <fullName evidence="1">Uncharacterized protein</fullName>
    </submittedName>
</protein>
<dbReference type="AlphaFoldDB" id="A0A1W2AR03"/>
<keyword evidence="2" id="KW-1185">Reference proteome</keyword>
<gene>
    <name evidence="1" type="ORF">SAMN06295998_103216</name>
</gene>
<dbReference type="Proteomes" id="UP000192330">
    <property type="component" value="Unassembled WGS sequence"/>
</dbReference>
<reference evidence="1 2" key="1">
    <citation type="submission" date="2017-04" db="EMBL/GenBank/DDBJ databases">
        <authorList>
            <person name="Afonso C.L."/>
            <person name="Miller P.J."/>
            <person name="Scott M.A."/>
            <person name="Spackman E."/>
            <person name="Goraichik I."/>
            <person name="Dimitrov K.M."/>
            <person name="Suarez D.L."/>
            <person name="Swayne D.E."/>
        </authorList>
    </citation>
    <scope>NUCLEOTIDE SEQUENCE [LARGE SCALE GENOMIC DNA]</scope>
    <source>
        <strain evidence="1 2">CGMCC 1.12644</strain>
    </source>
</reference>
<evidence type="ECO:0000313" key="2">
    <source>
        <dbReference type="Proteomes" id="UP000192330"/>
    </source>
</evidence>
<organism evidence="1 2">
    <name type="scientific">Primorskyibacter flagellatus</name>
    <dbReference type="NCBI Taxonomy" id="1387277"/>
    <lineage>
        <taxon>Bacteria</taxon>
        <taxon>Pseudomonadati</taxon>
        <taxon>Pseudomonadota</taxon>
        <taxon>Alphaproteobacteria</taxon>
        <taxon>Rhodobacterales</taxon>
        <taxon>Roseobacteraceae</taxon>
        <taxon>Primorskyibacter</taxon>
    </lineage>
</organism>
<accession>A0A1W2AR03</accession>
<dbReference type="EMBL" id="FWYD01000003">
    <property type="protein sequence ID" value="SMC63024.1"/>
    <property type="molecule type" value="Genomic_DNA"/>
</dbReference>
<proteinExistence type="predicted"/>
<name>A0A1W2AR03_9RHOB</name>